<organism evidence="1 2">
    <name type="scientific">Leucosporidium creatinivorum</name>
    <dbReference type="NCBI Taxonomy" id="106004"/>
    <lineage>
        <taxon>Eukaryota</taxon>
        <taxon>Fungi</taxon>
        <taxon>Dikarya</taxon>
        <taxon>Basidiomycota</taxon>
        <taxon>Pucciniomycotina</taxon>
        <taxon>Microbotryomycetes</taxon>
        <taxon>Leucosporidiales</taxon>
        <taxon>Leucosporidium</taxon>
    </lineage>
</organism>
<dbReference type="InParanoid" id="A0A1Y2FWG5"/>
<dbReference type="Proteomes" id="UP000193467">
    <property type="component" value="Unassembled WGS sequence"/>
</dbReference>
<dbReference type="AlphaFoldDB" id="A0A1Y2FWG5"/>
<name>A0A1Y2FWG5_9BASI</name>
<dbReference type="InterPro" id="IPR032675">
    <property type="entry name" value="LRR_dom_sf"/>
</dbReference>
<dbReference type="OrthoDB" id="10453000at2759"/>
<comment type="caution">
    <text evidence="1">The sequence shown here is derived from an EMBL/GenBank/DDBJ whole genome shotgun (WGS) entry which is preliminary data.</text>
</comment>
<dbReference type="Gene3D" id="3.80.10.10">
    <property type="entry name" value="Ribonuclease Inhibitor"/>
    <property type="match status" value="1"/>
</dbReference>
<gene>
    <name evidence="1" type="ORF">BCR35DRAFT_324349</name>
</gene>
<proteinExistence type="predicted"/>
<accession>A0A1Y2FWG5</accession>
<dbReference type="EMBL" id="MCGR01000011">
    <property type="protein sequence ID" value="ORY88321.1"/>
    <property type="molecule type" value="Genomic_DNA"/>
</dbReference>
<evidence type="ECO:0000313" key="2">
    <source>
        <dbReference type="Proteomes" id="UP000193467"/>
    </source>
</evidence>
<evidence type="ECO:0000313" key="1">
    <source>
        <dbReference type="EMBL" id="ORY88321.1"/>
    </source>
</evidence>
<protein>
    <submittedName>
        <fullName evidence="1">Uncharacterized protein</fullName>
    </submittedName>
</protein>
<reference evidence="1 2" key="1">
    <citation type="submission" date="2016-07" db="EMBL/GenBank/DDBJ databases">
        <title>Pervasive Adenine N6-methylation of Active Genes in Fungi.</title>
        <authorList>
            <consortium name="DOE Joint Genome Institute"/>
            <person name="Mondo S.J."/>
            <person name="Dannebaum R.O."/>
            <person name="Kuo R.C."/>
            <person name="Labutti K."/>
            <person name="Haridas S."/>
            <person name="Kuo A."/>
            <person name="Salamov A."/>
            <person name="Ahrendt S.R."/>
            <person name="Lipzen A."/>
            <person name="Sullivan W."/>
            <person name="Andreopoulos W.B."/>
            <person name="Clum A."/>
            <person name="Lindquist E."/>
            <person name="Daum C."/>
            <person name="Ramamoorthy G.K."/>
            <person name="Gryganskyi A."/>
            <person name="Culley D."/>
            <person name="Magnuson J.K."/>
            <person name="James T.Y."/>
            <person name="O'Malley M.A."/>
            <person name="Stajich J.E."/>
            <person name="Spatafora J.W."/>
            <person name="Visel A."/>
            <person name="Grigoriev I.V."/>
        </authorList>
    </citation>
    <scope>NUCLEOTIDE SEQUENCE [LARGE SCALE GENOMIC DNA]</scope>
    <source>
        <strain evidence="1 2">62-1032</strain>
    </source>
</reference>
<sequence>MLPVLPPEVLQYIIRLAVPSVKLNRRKRYSSLRRFALVSRAWRGLAQRELYRYVEFVTLSQVQDFKSRTPLKTYLQQYARATKSLTLAMTTAASSQLVSVVLVLLPGLQSMNITRATLDSAMLSWAAELRTLSLTAIVFKFPSNIGTRAPYIWHFPSLTTLHLTDLRTGVEEEGSTKLTPNLISLDTLSKTMSFPRLTCLSFTWQRGKLPPVLSHLGPQLQSLLLRRTLAEAPDEDDDEEDPFPEFPEGTFKTLTSLKHLCIDLKYENDIQALAEVPSTLETLRLDGRRRVVDAQLAATEFKCCKSLKELHLRSTTSRNSEWRLATERTFRARGTEVKEFIFQPADTEKATKLWMEAIEEYDARSEGSV</sequence>
<keyword evidence="2" id="KW-1185">Reference proteome</keyword>
<dbReference type="SUPFAM" id="SSF52047">
    <property type="entry name" value="RNI-like"/>
    <property type="match status" value="1"/>
</dbReference>